<evidence type="ECO:0000256" key="7">
    <source>
        <dbReference type="SAM" id="MobiDB-lite"/>
    </source>
</evidence>
<comment type="subcellular location">
    <subcellularLocation>
        <location evidence="1">Cytoplasm</location>
        <location evidence="1">Cytoskeleton</location>
    </subcellularLocation>
</comment>
<evidence type="ECO:0000256" key="1">
    <source>
        <dbReference type="ARBA" id="ARBA00004245"/>
    </source>
</evidence>
<dbReference type="EMBL" id="JAIBSC010000001">
    <property type="protein sequence ID" value="KAH1911760.1"/>
    <property type="molecule type" value="Genomic_DNA"/>
</dbReference>
<sequence length="242" mass="25263">MDPRTSQARPDTHLKPPNPHQRASPSSSTSPSPTPRAPVAAHNTATVAESVTFQGTHPISVGAGTVIHPRARIYSYDGPVIIGEGCIISEKSTIGIPPSTPTSLPPTPKEVVPIRISNGVTIGPLVTVFPGAHIHSFVTVESLAIINRRVSLGAHSKVCSGCEVAANTVIKDWTVVWGSGAGSCQRRKRATGKMSSSVVAGQDLSAPDAKVVEDARLIVLQKEREVVARLIGSSASAGGRRK</sequence>
<comment type="similarity">
    <text evidence="2">Belongs to the dynactin subunits 5/6 family. Dynactin subunit 6 subfamily.</text>
</comment>
<dbReference type="GO" id="GO:0007052">
    <property type="term" value="P:mitotic spindle organization"/>
    <property type="evidence" value="ECO:0007669"/>
    <property type="project" value="TreeGrafter"/>
</dbReference>
<gene>
    <name evidence="8" type="ORF">KXV57_000149</name>
</gene>
<dbReference type="GO" id="GO:0005869">
    <property type="term" value="C:dynactin complex"/>
    <property type="evidence" value="ECO:0007669"/>
    <property type="project" value="InterPro"/>
</dbReference>
<dbReference type="PANTHER" id="PTHR13072">
    <property type="entry name" value="DYNACTIN 6"/>
    <property type="match status" value="1"/>
</dbReference>
<dbReference type="InterPro" id="IPR011004">
    <property type="entry name" value="Trimer_LpxA-like_sf"/>
</dbReference>
<dbReference type="SUPFAM" id="SSF51161">
    <property type="entry name" value="Trimeric LpxA-like enzymes"/>
    <property type="match status" value="1"/>
</dbReference>
<organism evidence="8 9">
    <name type="scientific">Aspergillus fumigatus</name>
    <name type="common">Neosartorya fumigata</name>
    <dbReference type="NCBI Taxonomy" id="746128"/>
    <lineage>
        <taxon>Eukaryota</taxon>
        <taxon>Fungi</taxon>
        <taxon>Dikarya</taxon>
        <taxon>Ascomycota</taxon>
        <taxon>Pezizomycotina</taxon>
        <taxon>Eurotiomycetes</taxon>
        <taxon>Eurotiomycetidae</taxon>
        <taxon>Eurotiales</taxon>
        <taxon>Aspergillaceae</taxon>
        <taxon>Aspergillus</taxon>
        <taxon>Aspergillus subgen. Fumigati</taxon>
    </lineage>
</organism>
<evidence type="ECO:0000256" key="6">
    <source>
        <dbReference type="ARBA" id="ARBA00034687"/>
    </source>
</evidence>
<dbReference type="AlphaFoldDB" id="A0A229YCP0"/>
<feature type="region of interest" description="Disordered" evidence="7">
    <location>
        <begin position="1"/>
        <end position="42"/>
    </location>
</feature>
<proteinExistence type="inferred from homology"/>
<protein>
    <recommendedName>
        <fullName evidence="3">Dynactin subunit 6</fullName>
    </recommendedName>
</protein>
<evidence type="ECO:0000256" key="4">
    <source>
        <dbReference type="ARBA" id="ARBA00022490"/>
    </source>
</evidence>
<dbReference type="Proteomes" id="UP000813423">
    <property type="component" value="Unassembled WGS sequence"/>
</dbReference>
<accession>A0A229YCP0</accession>
<evidence type="ECO:0000256" key="5">
    <source>
        <dbReference type="ARBA" id="ARBA00023212"/>
    </source>
</evidence>
<dbReference type="Gene3D" id="2.160.10.10">
    <property type="entry name" value="Hexapeptide repeat proteins"/>
    <property type="match status" value="1"/>
</dbReference>
<keyword evidence="4" id="KW-0963">Cytoplasm</keyword>
<feature type="compositionally biased region" description="Low complexity" evidence="7">
    <location>
        <begin position="22"/>
        <end position="31"/>
    </location>
</feature>
<keyword evidence="5" id="KW-0206">Cytoskeleton</keyword>
<dbReference type="GO" id="GO:0070840">
    <property type="term" value="F:dynein complex binding"/>
    <property type="evidence" value="ECO:0007669"/>
    <property type="project" value="TreeGrafter"/>
</dbReference>
<evidence type="ECO:0000313" key="8">
    <source>
        <dbReference type="EMBL" id="KAH1911760.1"/>
    </source>
</evidence>
<dbReference type="PANTHER" id="PTHR13072:SF0">
    <property type="entry name" value="DYNACTIN SUBUNIT 6"/>
    <property type="match status" value="1"/>
</dbReference>
<evidence type="ECO:0000256" key="2">
    <source>
        <dbReference type="ARBA" id="ARBA00007719"/>
    </source>
</evidence>
<name>A0A229YCP0_ASPFM</name>
<comment type="function">
    <text evidence="6">Part of the dynactin complex that activates the molecular motor dynein for ultra-processive transport along microtubules.</text>
</comment>
<evidence type="ECO:0000256" key="3">
    <source>
        <dbReference type="ARBA" id="ARBA00016573"/>
    </source>
</evidence>
<evidence type="ECO:0000313" key="9">
    <source>
        <dbReference type="Proteomes" id="UP000813423"/>
    </source>
</evidence>
<reference evidence="8" key="1">
    <citation type="submission" date="2021-08" db="EMBL/GenBank/DDBJ databases">
        <title>Global Aspergillus fumigatus from environmental and clinical sources.</title>
        <authorList>
            <person name="Barber A."/>
            <person name="Sae-Ong T."/>
        </authorList>
    </citation>
    <scope>NUCLEOTIDE SEQUENCE</scope>
    <source>
        <strain evidence="8">NRZ-2016-071</strain>
    </source>
</reference>
<dbReference type="InterPro" id="IPR027777">
    <property type="entry name" value="DCTN6"/>
</dbReference>
<comment type="caution">
    <text evidence="8">The sequence shown here is derived from an EMBL/GenBank/DDBJ whole genome shotgun (WGS) entry which is preliminary data.</text>
</comment>